<evidence type="ECO:0000256" key="4">
    <source>
        <dbReference type="ARBA" id="ARBA00022519"/>
    </source>
</evidence>
<dbReference type="SMART" id="SM00382">
    <property type="entry name" value="AAA"/>
    <property type="match status" value="1"/>
</dbReference>
<dbReference type="InterPro" id="IPR003593">
    <property type="entry name" value="AAA+_ATPase"/>
</dbReference>
<evidence type="ECO:0000256" key="7">
    <source>
        <dbReference type="ARBA" id="ARBA00022840"/>
    </source>
</evidence>
<evidence type="ECO:0000256" key="1">
    <source>
        <dbReference type="ARBA" id="ARBA00004651"/>
    </source>
</evidence>
<comment type="subcellular location">
    <subcellularLocation>
        <location evidence="1">Cell membrane</location>
        <topology evidence="1">Multi-pass membrane protein</topology>
    </subcellularLocation>
</comment>
<reference evidence="14 15" key="2">
    <citation type="journal article" date="2011" name="J. Antibiot.">
        <title>Furaquinocins I and J: novel polyketide isoprenoid hybrid compounds from Streptomyces reveromyceticus SN-593.</title>
        <authorList>
            <person name="Panthee S."/>
            <person name="Takahashi S."/>
            <person name="Takagi H."/>
            <person name="Nogawa T."/>
            <person name="Oowada E."/>
            <person name="Uramoto M."/>
            <person name="Osada H."/>
        </authorList>
    </citation>
    <scope>NUCLEOTIDE SEQUENCE [LARGE SCALE GENOMIC DNA]</scope>
    <source>
        <strain evidence="14 15">SN-593</strain>
    </source>
</reference>
<dbReference type="SUPFAM" id="SSF90123">
    <property type="entry name" value="ABC transporter transmembrane region"/>
    <property type="match status" value="1"/>
</dbReference>
<reference evidence="14 15" key="4">
    <citation type="journal article" date="2020" name="Sci. Rep.">
        <title>beta-carboline chemical signals induce reveromycin production through a LuxR family regulator in Streptomyces sp. SN-593.</title>
        <authorList>
            <person name="Panthee S."/>
            <person name="Kito N."/>
            <person name="Hayashi T."/>
            <person name="Shimizu T."/>
            <person name="Ishikawa J."/>
            <person name="Hamamoto H."/>
            <person name="Osada H."/>
            <person name="Takahashi S."/>
        </authorList>
    </citation>
    <scope>NUCLEOTIDE SEQUENCE [LARGE SCALE GENOMIC DNA]</scope>
    <source>
        <strain evidence="14 15">SN-593</strain>
    </source>
</reference>
<dbReference type="Proteomes" id="UP000595703">
    <property type="component" value="Chromosome"/>
</dbReference>
<evidence type="ECO:0000256" key="10">
    <source>
        <dbReference type="SAM" id="MobiDB-lite"/>
    </source>
</evidence>
<evidence type="ECO:0000256" key="9">
    <source>
        <dbReference type="ARBA" id="ARBA00023136"/>
    </source>
</evidence>
<dbReference type="GO" id="GO:0034040">
    <property type="term" value="F:ATPase-coupled lipid transmembrane transporter activity"/>
    <property type="evidence" value="ECO:0007669"/>
    <property type="project" value="TreeGrafter"/>
</dbReference>
<gene>
    <name evidence="14" type="ORF">RVR_9874</name>
</gene>
<name>A0A7U3V0K5_9ACTN</name>
<dbReference type="PANTHER" id="PTHR24221:SF654">
    <property type="entry name" value="ATP-BINDING CASSETTE SUB-FAMILY B MEMBER 6"/>
    <property type="match status" value="1"/>
</dbReference>
<keyword evidence="2" id="KW-0813">Transport</keyword>
<reference evidence="14 15" key="3">
    <citation type="journal article" date="2011" name="Nat. Chem. Biol.">
        <title>Reveromycin A biosynthesis uses RevG and RevJ for stereospecific spiroacetal formation.</title>
        <authorList>
            <person name="Takahashi S."/>
            <person name="Toyoda A."/>
            <person name="Sekiyama Y."/>
            <person name="Takagi H."/>
            <person name="Nogawa T."/>
            <person name="Uramoto M."/>
            <person name="Suzuki R."/>
            <person name="Koshino H."/>
            <person name="Kumano T."/>
            <person name="Panthee S."/>
            <person name="Dairi T."/>
            <person name="Ishikawa J."/>
            <person name="Ikeda H."/>
            <person name="Sakaki Y."/>
            <person name="Osada H."/>
        </authorList>
    </citation>
    <scope>NUCLEOTIDE SEQUENCE [LARGE SCALE GENOMIC DNA]</scope>
    <source>
        <strain evidence="14 15">SN-593</strain>
    </source>
</reference>
<evidence type="ECO:0000259" key="13">
    <source>
        <dbReference type="PROSITE" id="PS50929"/>
    </source>
</evidence>
<feature type="transmembrane region" description="Helical" evidence="11">
    <location>
        <begin position="167"/>
        <end position="184"/>
    </location>
</feature>
<dbReference type="AlphaFoldDB" id="A0A7U3V0K5"/>
<dbReference type="Pfam" id="PF00005">
    <property type="entry name" value="ABC_tran"/>
    <property type="match status" value="1"/>
</dbReference>
<keyword evidence="15" id="KW-1185">Reference proteome</keyword>
<keyword evidence="4" id="KW-0997">Cell inner membrane</keyword>
<keyword evidence="3" id="KW-1003">Cell membrane</keyword>
<reference evidence="14 15" key="1">
    <citation type="journal article" date="2010" name="J. Bacteriol.">
        <title>Biochemical characterization of a novel indole prenyltransferase from Streptomyces sp. SN-593.</title>
        <authorList>
            <person name="Takahashi S."/>
            <person name="Takagi H."/>
            <person name="Toyoda A."/>
            <person name="Uramoto M."/>
            <person name="Nogawa T."/>
            <person name="Ueki M."/>
            <person name="Sakaki Y."/>
            <person name="Osada H."/>
        </authorList>
    </citation>
    <scope>NUCLEOTIDE SEQUENCE [LARGE SCALE GENOMIC DNA]</scope>
    <source>
        <strain evidence="14 15">SN-593</strain>
    </source>
</reference>
<feature type="compositionally biased region" description="Basic and acidic residues" evidence="10">
    <location>
        <begin position="579"/>
        <end position="590"/>
    </location>
</feature>
<dbReference type="Gene3D" id="1.20.1560.10">
    <property type="entry name" value="ABC transporter type 1, transmembrane domain"/>
    <property type="match status" value="1"/>
</dbReference>
<dbReference type="GO" id="GO:0005524">
    <property type="term" value="F:ATP binding"/>
    <property type="evidence" value="ECO:0007669"/>
    <property type="project" value="UniProtKB-KW"/>
</dbReference>
<feature type="transmembrane region" description="Helical" evidence="11">
    <location>
        <begin position="249"/>
        <end position="271"/>
    </location>
</feature>
<keyword evidence="5 11" id="KW-0812">Transmembrane</keyword>
<evidence type="ECO:0000256" key="6">
    <source>
        <dbReference type="ARBA" id="ARBA00022741"/>
    </source>
</evidence>
<evidence type="ECO:0000256" key="5">
    <source>
        <dbReference type="ARBA" id="ARBA00022692"/>
    </source>
</evidence>
<evidence type="ECO:0000259" key="12">
    <source>
        <dbReference type="PROSITE" id="PS50893"/>
    </source>
</evidence>
<dbReference type="GO" id="GO:0016887">
    <property type="term" value="F:ATP hydrolysis activity"/>
    <property type="evidence" value="ECO:0007669"/>
    <property type="project" value="InterPro"/>
</dbReference>
<evidence type="ECO:0000313" key="14">
    <source>
        <dbReference type="EMBL" id="BBB02135.1"/>
    </source>
</evidence>
<dbReference type="PANTHER" id="PTHR24221">
    <property type="entry name" value="ATP-BINDING CASSETTE SUB-FAMILY B"/>
    <property type="match status" value="1"/>
</dbReference>
<dbReference type="Gene3D" id="3.40.50.300">
    <property type="entry name" value="P-loop containing nucleotide triphosphate hydrolases"/>
    <property type="match status" value="1"/>
</dbReference>
<accession>A0A7U3V0K5</accession>
<dbReference type="GO" id="GO:0140359">
    <property type="term" value="F:ABC-type transporter activity"/>
    <property type="evidence" value="ECO:0007669"/>
    <property type="project" value="InterPro"/>
</dbReference>
<dbReference type="InterPro" id="IPR036640">
    <property type="entry name" value="ABC1_TM_sf"/>
</dbReference>
<dbReference type="InterPro" id="IPR039421">
    <property type="entry name" value="Type_1_exporter"/>
</dbReference>
<feature type="domain" description="ABC transporter" evidence="12">
    <location>
        <begin position="342"/>
        <end position="575"/>
    </location>
</feature>
<dbReference type="FunFam" id="3.40.50.300:FF:001001">
    <property type="entry name" value="Multidrug ABC transporter ATP-binding protein"/>
    <property type="match status" value="1"/>
</dbReference>
<keyword evidence="6" id="KW-0547">Nucleotide-binding</keyword>
<proteinExistence type="predicted"/>
<dbReference type="KEGG" id="arev:RVR_9874"/>
<organism evidence="14 15">
    <name type="scientific">Actinacidiphila reveromycinica</name>
    <dbReference type="NCBI Taxonomy" id="659352"/>
    <lineage>
        <taxon>Bacteria</taxon>
        <taxon>Bacillati</taxon>
        <taxon>Actinomycetota</taxon>
        <taxon>Actinomycetes</taxon>
        <taxon>Kitasatosporales</taxon>
        <taxon>Streptomycetaceae</taxon>
        <taxon>Actinacidiphila</taxon>
    </lineage>
</organism>
<feature type="transmembrane region" description="Helical" evidence="11">
    <location>
        <begin position="28"/>
        <end position="49"/>
    </location>
</feature>
<dbReference type="PROSITE" id="PS50929">
    <property type="entry name" value="ABC_TM1F"/>
    <property type="match status" value="1"/>
</dbReference>
<evidence type="ECO:0000256" key="8">
    <source>
        <dbReference type="ARBA" id="ARBA00022989"/>
    </source>
</evidence>
<evidence type="ECO:0000256" key="3">
    <source>
        <dbReference type="ARBA" id="ARBA00022475"/>
    </source>
</evidence>
<dbReference type="SUPFAM" id="SSF52540">
    <property type="entry name" value="P-loop containing nucleoside triphosphate hydrolases"/>
    <property type="match status" value="1"/>
</dbReference>
<dbReference type="InterPro" id="IPR027417">
    <property type="entry name" value="P-loop_NTPase"/>
</dbReference>
<feature type="region of interest" description="Disordered" evidence="10">
    <location>
        <begin position="579"/>
        <end position="601"/>
    </location>
</feature>
<keyword evidence="9 11" id="KW-0472">Membrane</keyword>
<dbReference type="InterPro" id="IPR011527">
    <property type="entry name" value="ABC1_TM_dom"/>
</dbReference>
<keyword evidence="8 11" id="KW-1133">Transmembrane helix</keyword>
<evidence type="ECO:0000256" key="2">
    <source>
        <dbReference type="ARBA" id="ARBA00022448"/>
    </source>
</evidence>
<keyword evidence="7 14" id="KW-0067">ATP-binding</keyword>
<feature type="domain" description="ABC transmembrane type-1" evidence="13">
    <location>
        <begin position="30"/>
        <end position="312"/>
    </location>
</feature>
<dbReference type="RefSeq" id="WP_202238032.1">
    <property type="nucleotide sequence ID" value="NZ_AP018365.1"/>
</dbReference>
<dbReference type="InterPro" id="IPR003439">
    <property type="entry name" value="ABC_transporter-like_ATP-bd"/>
</dbReference>
<dbReference type="EMBL" id="AP018365">
    <property type="protein sequence ID" value="BBB02135.1"/>
    <property type="molecule type" value="Genomic_DNA"/>
</dbReference>
<sequence>MTGRHLPVAEPPAVARAAARLVRADGRAFAAVLVLNALSAAAGLVGPWLVGRIVDDVQRGAAVGDVDRLALTILAFSVVQFLLARHARYLGHRFGERTLARVREQFVDRALALPASVVERAGSGDLTARGTTDVAMVGTTLRDAAPEVLIALVQALFILGAVFFLQPLLGCCGLLGLFGIRWALRWYLRRARAAYLAEGAANSAVTEVLAATVTGARTVEAFGLQERRVARTRDAIELSRRARTRTLDLRSVFFPVVEVSYLVPVVAVLVVGGVLRAHGVVGLGAVVSAALYLRQVSEPLDSIMMWVEQLQSSSASFARVEGLGSAVPGAAVAAASPVDDRIDVVGARYSYEGGAEVVRGVDLTVRPGERIALVGPSGAGKTTLSRLLAGIDAPHAGSVTVGGVPVAALDPEQLRRHVVLVTQEHHVFLGTVRDNLLIAAPAAQDAELLAALAAVGADWVGDLPDGLDTAVGDGGHRTDGAQAQQLALARVVLADPHTLVLDEATALLDPTTARHTERALASVLRGRTVIAVAHRLHTAHDADRVAVMEGGCLTELGTHDALVAAGGTYAALWSSWHGGDREEGAAPERRRQWKPTTEWGV</sequence>
<protein>
    <submittedName>
        <fullName evidence="14">Putative ABC transporter ATP-binding protein</fullName>
    </submittedName>
</protein>
<dbReference type="PROSITE" id="PS50893">
    <property type="entry name" value="ABC_TRANSPORTER_2"/>
    <property type="match status" value="1"/>
</dbReference>
<evidence type="ECO:0000313" key="15">
    <source>
        <dbReference type="Proteomes" id="UP000595703"/>
    </source>
</evidence>
<dbReference type="Pfam" id="PF00664">
    <property type="entry name" value="ABC_membrane"/>
    <property type="match status" value="1"/>
</dbReference>
<dbReference type="GO" id="GO:0005886">
    <property type="term" value="C:plasma membrane"/>
    <property type="evidence" value="ECO:0007669"/>
    <property type="project" value="UniProtKB-SubCell"/>
</dbReference>
<dbReference type="CDD" id="cd07346">
    <property type="entry name" value="ABC_6TM_exporters"/>
    <property type="match status" value="1"/>
</dbReference>
<evidence type="ECO:0000256" key="11">
    <source>
        <dbReference type="SAM" id="Phobius"/>
    </source>
</evidence>